<dbReference type="InterPro" id="IPR000620">
    <property type="entry name" value="EamA_dom"/>
</dbReference>
<accession>A0A231UWL3</accession>
<evidence type="ECO:0000313" key="3">
    <source>
        <dbReference type="EMBL" id="OXT00284.1"/>
    </source>
</evidence>
<feature type="domain" description="EamA" evidence="2">
    <location>
        <begin position="157"/>
        <end position="293"/>
    </location>
</feature>
<dbReference type="RefSeq" id="WP_094077109.1">
    <property type="nucleotide sequence ID" value="NZ_NBYO01000002.1"/>
</dbReference>
<feature type="transmembrane region" description="Helical" evidence="1">
    <location>
        <begin position="250"/>
        <end position="268"/>
    </location>
</feature>
<feature type="transmembrane region" description="Helical" evidence="1">
    <location>
        <begin position="158"/>
        <end position="179"/>
    </location>
</feature>
<dbReference type="Proteomes" id="UP000215405">
    <property type="component" value="Unassembled WGS sequence"/>
</dbReference>
<dbReference type="PANTHER" id="PTHR22911:SF137">
    <property type="entry name" value="SOLUTE CARRIER FAMILY 35 MEMBER G2-RELATED"/>
    <property type="match status" value="1"/>
</dbReference>
<sequence>MIYELAALSAALCWAFAGIISHGPSTRLGAVAFVQLRLVIVSVLFGAWVLFAGTWATLSLNATGGLILSGIIGIFLGDWALFATMNRLGPRLTAILFSLNAPMAVILGWVVLDERLKSFAIFGIGLTLIGVILAVLFGRRASQRHIFETTHGRLEVGVALGLIAAFCQAAASLIARPIMETGVDPIAASLVRLATGAIALSILMLFVRSTRQQAPLDRRTLVVVVLSSLLAMALGMTLVLFALIGGEVGIVSTLTATTPVLILPLLWITTRERPAAGAFAGAVLVVIGTAFLFNR</sequence>
<dbReference type="PANTHER" id="PTHR22911">
    <property type="entry name" value="ACYL-MALONYL CONDENSING ENZYME-RELATED"/>
    <property type="match status" value="1"/>
</dbReference>
<evidence type="ECO:0000256" key="1">
    <source>
        <dbReference type="SAM" id="Phobius"/>
    </source>
</evidence>
<dbReference type="GO" id="GO:0016020">
    <property type="term" value="C:membrane"/>
    <property type="evidence" value="ECO:0007669"/>
    <property type="project" value="InterPro"/>
</dbReference>
<feature type="transmembrane region" description="Helical" evidence="1">
    <location>
        <begin position="185"/>
        <end position="207"/>
    </location>
</feature>
<keyword evidence="4" id="KW-1185">Reference proteome</keyword>
<feature type="domain" description="EamA" evidence="2">
    <location>
        <begin position="3"/>
        <end position="135"/>
    </location>
</feature>
<keyword evidence="1" id="KW-0472">Membrane</keyword>
<keyword evidence="1" id="KW-0812">Transmembrane</keyword>
<protein>
    <submittedName>
        <fullName evidence="3">EamA family transporter</fullName>
    </submittedName>
</protein>
<dbReference type="SUPFAM" id="SSF103481">
    <property type="entry name" value="Multidrug resistance efflux transporter EmrE"/>
    <property type="match status" value="2"/>
</dbReference>
<dbReference type="EMBL" id="NBYO01000002">
    <property type="protein sequence ID" value="OXT00284.1"/>
    <property type="molecule type" value="Genomic_DNA"/>
</dbReference>
<comment type="caution">
    <text evidence="3">The sequence shown here is derived from an EMBL/GenBank/DDBJ whole genome shotgun (WGS) entry which is preliminary data.</text>
</comment>
<dbReference type="AlphaFoldDB" id="A0A231UWL3"/>
<name>A0A231UWL3_9HYPH</name>
<reference evidence="4" key="1">
    <citation type="journal article" date="2017" name="Int. J. Syst. Evol. Microbiol.">
        <title>Notoacmeibacter marinus gen. nov., sp. nov., isolated from the gut of a limpet and proposal of Notoacmeibacteraceae fam. nov. in the order Rhizobiales of the class Alphaproteobacteria.</title>
        <authorList>
            <person name="Huang Z."/>
            <person name="Guo F."/>
            <person name="Lai Q."/>
        </authorList>
    </citation>
    <scope>NUCLEOTIDE SEQUENCE [LARGE SCALE GENOMIC DNA]</scope>
    <source>
        <strain evidence="4">XMTR2A4</strain>
    </source>
</reference>
<gene>
    <name evidence="3" type="ORF">B7H23_09005</name>
</gene>
<dbReference type="InterPro" id="IPR037185">
    <property type="entry name" value="EmrE-like"/>
</dbReference>
<organism evidence="3 4">
    <name type="scientific">Notoacmeibacter marinus</name>
    <dbReference type="NCBI Taxonomy" id="1876515"/>
    <lineage>
        <taxon>Bacteria</taxon>
        <taxon>Pseudomonadati</taxon>
        <taxon>Pseudomonadota</taxon>
        <taxon>Alphaproteobacteria</taxon>
        <taxon>Hyphomicrobiales</taxon>
        <taxon>Notoacmeibacteraceae</taxon>
        <taxon>Notoacmeibacter</taxon>
    </lineage>
</organism>
<feature type="transmembrane region" description="Helical" evidence="1">
    <location>
        <begin position="219"/>
        <end position="244"/>
    </location>
</feature>
<feature type="transmembrane region" description="Helical" evidence="1">
    <location>
        <begin position="118"/>
        <end position="137"/>
    </location>
</feature>
<feature type="transmembrane region" description="Helical" evidence="1">
    <location>
        <begin position="94"/>
        <end position="112"/>
    </location>
</feature>
<feature type="transmembrane region" description="Helical" evidence="1">
    <location>
        <begin position="6"/>
        <end position="24"/>
    </location>
</feature>
<feature type="transmembrane region" description="Helical" evidence="1">
    <location>
        <begin position="62"/>
        <end position="82"/>
    </location>
</feature>
<dbReference type="Pfam" id="PF00892">
    <property type="entry name" value="EamA"/>
    <property type="match status" value="2"/>
</dbReference>
<evidence type="ECO:0000313" key="4">
    <source>
        <dbReference type="Proteomes" id="UP000215405"/>
    </source>
</evidence>
<keyword evidence="1" id="KW-1133">Transmembrane helix</keyword>
<proteinExistence type="predicted"/>
<feature type="transmembrane region" description="Helical" evidence="1">
    <location>
        <begin position="275"/>
        <end position="293"/>
    </location>
</feature>
<feature type="transmembrane region" description="Helical" evidence="1">
    <location>
        <begin position="36"/>
        <end position="56"/>
    </location>
</feature>
<evidence type="ECO:0000259" key="2">
    <source>
        <dbReference type="Pfam" id="PF00892"/>
    </source>
</evidence>